<accession>A0A7S4IKG8</accession>
<reference evidence="1" key="1">
    <citation type="submission" date="2021-01" db="EMBL/GenBank/DDBJ databases">
        <authorList>
            <person name="Corre E."/>
            <person name="Pelletier E."/>
            <person name="Niang G."/>
            <person name="Scheremetjew M."/>
            <person name="Finn R."/>
            <person name="Kale V."/>
            <person name="Holt S."/>
            <person name="Cochrane G."/>
            <person name="Meng A."/>
            <person name="Brown T."/>
            <person name="Cohen L."/>
        </authorList>
    </citation>
    <scope>NUCLEOTIDE SEQUENCE</scope>
    <source>
        <strain evidence="1">Isolate 1302-5</strain>
    </source>
</reference>
<sequence length="343" mass="37889">MKLRNQNTSMSFQHPMIVTSLFVSTLALALPAIVSAAFLLPSPICAFLDMRKPLIDTPNRALGQKAHAPSELGRQVSLKYKNLLDDGSVSDTFDRNVIKHPLFFDKNVHMQKFHIGSPKIWESILPQVNVLSSLIGVGGGRQLRKGLIGKDVTVEFREAEDGAKELLETCALDHYDKESEIALQYLTSVLSFYQEIVSYDQEKNRRCKARIVSTRGQVGSKCPRWHADHVPVRLVMSLIGPGCDFISETVEGGKAVDAVRVDREALNGLDADDTNVANRIIVPNENGTVHSSAGDAVLLMGREWEECDKVDSNEAMHLHAAVHKSPTLKPFEGRVLLVVDAFP</sequence>
<dbReference type="AlphaFoldDB" id="A0A7S4IKG8"/>
<name>A0A7S4IKG8_9STRA</name>
<protein>
    <submittedName>
        <fullName evidence="1">Uncharacterized protein</fullName>
    </submittedName>
</protein>
<organism evidence="1">
    <name type="scientific">Odontella aurita</name>
    <dbReference type="NCBI Taxonomy" id="265563"/>
    <lineage>
        <taxon>Eukaryota</taxon>
        <taxon>Sar</taxon>
        <taxon>Stramenopiles</taxon>
        <taxon>Ochrophyta</taxon>
        <taxon>Bacillariophyta</taxon>
        <taxon>Mediophyceae</taxon>
        <taxon>Biddulphiophycidae</taxon>
        <taxon>Eupodiscales</taxon>
        <taxon>Odontellaceae</taxon>
        <taxon>Odontella</taxon>
    </lineage>
</organism>
<evidence type="ECO:0000313" key="1">
    <source>
        <dbReference type="EMBL" id="CAE2232108.1"/>
    </source>
</evidence>
<dbReference type="EMBL" id="HBKQ01018236">
    <property type="protein sequence ID" value="CAE2232108.1"/>
    <property type="molecule type" value="Transcribed_RNA"/>
</dbReference>
<gene>
    <name evidence="1" type="ORF">OAUR00152_LOCUS12349</name>
</gene>
<dbReference type="Pfam" id="PF08856">
    <property type="entry name" value="DUF1826"/>
    <property type="match status" value="1"/>
</dbReference>
<dbReference type="InterPro" id="IPR014955">
    <property type="entry name" value="DUF1826"/>
</dbReference>
<proteinExistence type="predicted"/>